<dbReference type="InterPro" id="IPR045569">
    <property type="entry name" value="Metalloprtase-TldD/E_C"/>
</dbReference>
<comment type="similarity">
    <text evidence="1">Belongs to the peptidase U62 family.</text>
</comment>
<dbReference type="PANTHER" id="PTHR30624">
    <property type="entry name" value="UNCHARACTERIZED PROTEIN TLDD AND PMBA"/>
    <property type="match status" value="1"/>
</dbReference>
<gene>
    <name evidence="8" type="primary">tldD</name>
    <name evidence="8" type="ORF">RU08_15835</name>
</gene>
<evidence type="ECO:0000313" key="8">
    <source>
        <dbReference type="EMBL" id="KIP98475.1"/>
    </source>
</evidence>
<dbReference type="Pfam" id="PF01523">
    <property type="entry name" value="PmbA_TldD_1st"/>
    <property type="match status" value="1"/>
</dbReference>
<protein>
    <submittedName>
        <fullName evidence="8">TldD protein</fullName>
    </submittedName>
</protein>
<feature type="domain" description="Metalloprotease TldD/E C-terminal" evidence="6">
    <location>
        <begin position="244"/>
        <end position="477"/>
    </location>
</feature>
<dbReference type="PANTHER" id="PTHR30624:SF4">
    <property type="entry name" value="METALLOPROTEASE TLDD"/>
    <property type="match status" value="1"/>
</dbReference>
<accession>A0A0D0IZ51</accession>
<dbReference type="Pfam" id="PF19290">
    <property type="entry name" value="PmbA_TldD_2nd"/>
    <property type="match status" value="1"/>
</dbReference>
<comment type="caution">
    <text evidence="8">The sequence shown here is derived from an EMBL/GenBank/DDBJ whole genome shotgun (WGS) entry which is preliminary data.</text>
</comment>
<evidence type="ECO:0000259" key="5">
    <source>
        <dbReference type="Pfam" id="PF01523"/>
    </source>
</evidence>
<dbReference type="Pfam" id="PF19289">
    <property type="entry name" value="PmbA_TldD_3rd"/>
    <property type="match status" value="1"/>
</dbReference>
<evidence type="ECO:0000256" key="1">
    <source>
        <dbReference type="ARBA" id="ARBA00005836"/>
    </source>
</evidence>
<organism evidence="8 9">
    <name type="scientific">Pseudomonas fulva</name>
    <dbReference type="NCBI Taxonomy" id="47880"/>
    <lineage>
        <taxon>Bacteria</taxon>
        <taxon>Pseudomonadati</taxon>
        <taxon>Pseudomonadota</taxon>
        <taxon>Gammaproteobacteria</taxon>
        <taxon>Pseudomonadales</taxon>
        <taxon>Pseudomonadaceae</taxon>
        <taxon>Pseudomonas</taxon>
    </lineage>
</organism>
<name>A0A0D0IZ51_9PSED</name>
<keyword evidence="4" id="KW-0482">Metalloprotease</keyword>
<dbReference type="NCBIfam" id="NF008006">
    <property type="entry name" value="PRK10735.1"/>
    <property type="match status" value="1"/>
</dbReference>
<dbReference type="GO" id="GO:0006508">
    <property type="term" value="P:proteolysis"/>
    <property type="evidence" value="ECO:0007669"/>
    <property type="project" value="UniProtKB-KW"/>
</dbReference>
<keyword evidence="2" id="KW-0645">Protease</keyword>
<keyword evidence="3" id="KW-0378">Hydrolase</keyword>
<sequence>MSDMLLTVSEQMLSPGGLTLEHLPGVLGELAGPGIDAADLYFQTQVSETWVLEDGIVKEGSFNLDQGVGVRAQSGEKTGFAYSNAITPDALSQAARAARSIARAGQQGRVQAFAATQVTPLYAPENPLDVLDRAQKVELLKRVDVATRTLDPRIKQVTVSLAGVWDRILVAATDGSLGADIRPLVRFNVSVIVEQNGRRERGGHGGGGRTDYSYFLNEDRAMGYAREALRQALVNLEAVAAPAGTLPVVMGAGWSGVLLHEAVGHGLEGDFNRKGSSNYSGKIGQQVASKLCTIVDDGTLAQRRGSLSMDDEGTPTQCTTLIENGVLKGYMQDKLNARLMGVARTGNGRRESYAHLPMPRMTNTYMLAGESDPEEIIRSVKKGIYCANLGGGQVDITSGKFVFSTSEAYLIEDGKITAPVKGATLIGNGPEAMSKVSMVGNDLALDSGVGTCGKDGQSVPVGVGQPTLKIDAITVGGTGA</sequence>
<dbReference type="InterPro" id="IPR002510">
    <property type="entry name" value="Metalloprtase-TldD/E_N"/>
</dbReference>
<feature type="domain" description="Metalloprotease TldD/E central" evidence="7">
    <location>
        <begin position="127"/>
        <end position="236"/>
    </location>
</feature>
<dbReference type="InterPro" id="IPR045570">
    <property type="entry name" value="Metalloprtase-TldD/E_cen_dom"/>
</dbReference>
<dbReference type="AlphaFoldDB" id="A0A0D0IZ51"/>
<dbReference type="PIRSF" id="PIRSF004919">
    <property type="entry name" value="TldD"/>
    <property type="match status" value="1"/>
</dbReference>
<evidence type="ECO:0000313" key="9">
    <source>
        <dbReference type="Proteomes" id="UP000032068"/>
    </source>
</evidence>
<dbReference type="GO" id="GO:0005829">
    <property type="term" value="C:cytosol"/>
    <property type="evidence" value="ECO:0007669"/>
    <property type="project" value="TreeGrafter"/>
</dbReference>
<dbReference type="Proteomes" id="UP000032068">
    <property type="component" value="Unassembled WGS sequence"/>
</dbReference>
<feature type="domain" description="Metalloprotease TldD/E N-terminal" evidence="5">
    <location>
        <begin position="38"/>
        <end position="102"/>
    </location>
</feature>
<reference evidence="8 9" key="1">
    <citation type="submission" date="2014-12" db="EMBL/GenBank/DDBJ databases">
        <title>16Stimator: statistical estimation of ribosomal gene copy numbers from draft genome assemblies.</title>
        <authorList>
            <person name="Perisin M.A."/>
            <person name="Vetter M."/>
            <person name="Gilbert J.A."/>
            <person name="Bergelson J."/>
        </authorList>
    </citation>
    <scope>NUCLEOTIDE SEQUENCE [LARGE SCALE GENOMIC DNA]</scope>
    <source>
        <strain evidence="8 9">MEJ086</strain>
    </source>
</reference>
<dbReference type="Gene3D" id="3.30.2290.10">
    <property type="entry name" value="PmbA/TldD superfamily"/>
    <property type="match status" value="1"/>
</dbReference>
<dbReference type="InterPro" id="IPR036059">
    <property type="entry name" value="TldD/PmbA_sf"/>
</dbReference>
<dbReference type="GO" id="GO:0008237">
    <property type="term" value="F:metallopeptidase activity"/>
    <property type="evidence" value="ECO:0007669"/>
    <property type="project" value="UniProtKB-KW"/>
</dbReference>
<evidence type="ECO:0000256" key="2">
    <source>
        <dbReference type="ARBA" id="ARBA00022670"/>
    </source>
</evidence>
<evidence type="ECO:0000256" key="4">
    <source>
        <dbReference type="ARBA" id="ARBA00023049"/>
    </source>
</evidence>
<evidence type="ECO:0000259" key="7">
    <source>
        <dbReference type="Pfam" id="PF19290"/>
    </source>
</evidence>
<dbReference type="InterPro" id="IPR035068">
    <property type="entry name" value="TldD/PmbA_N"/>
</dbReference>
<proteinExistence type="inferred from homology"/>
<dbReference type="InterPro" id="IPR051463">
    <property type="entry name" value="Peptidase_U62_metallo"/>
</dbReference>
<dbReference type="InterPro" id="IPR025502">
    <property type="entry name" value="TldD"/>
</dbReference>
<evidence type="ECO:0000256" key="3">
    <source>
        <dbReference type="ARBA" id="ARBA00022801"/>
    </source>
</evidence>
<dbReference type="RefSeq" id="WP_042554798.1">
    <property type="nucleotide sequence ID" value="NZ_JXQW01000041.1"/>
</dbReference>
<dbReference type="EMBL" id="JXQW01000041">
    <property type="protein sequence ID" value="KIP98475.1"/>
    <property type="molecule type" value="Genomic_DNA"/>
</dbReference>
<dbReference type="OrthoDB" id="9803213at2"/>
<dbReference type="SUPFAM" id="SSF111283">
    <property type="entry name" value="Putative modulator of DNA gyrase, PmbA/TldD"/>
    <property type="match status" value="1"/>
</dbReference>
<evidence type="ECO:0000259" key="6">
    <source>
        <dbReference type="Pfam" id="PF19289"/>
    </source>
</evidence>